<keyword evidence="4" id="KW-0804">Transcription</keyword>
<dbReference type="InterPro" id="IPR036388">
    <property type="entry name" value="WH-like_DNA-bd_sf"/>
</dbReference>
<dbReference type="PIRSF" id="PIRSF019455">
    <property type="entry name" value="CopR_AtkY"/>
    <property type="match status" value="1"/>
</dbReference>
<dbReference type="InterPro" id="IPR036390">
    <property type="entry name" value="WH_DNA-bd_sf"/>
</dbReference>
<comment type="caution">
    <text evidence="5">The sequence shown here is derived from an EMBL/GenBank/DDBJ whole genome shotgun (WGS) entry which is preliminary data.</text>
</comment>
<proteinExistence type="inferred from homology"/>
<evidence type="ECO:0000313" key="6">
    <source>
        <dbReference type="Proteomes" id="UP000251634"/>
    </source>
</evidence>
<keyword evidence="2" id="KW-0805">Transcription regulation</keyword>
<name>A0A329TKU3_9FIRM</name>
<reference evidence="5 6" key="1">
    <citation type="submission" date="2018-02" db="EMBL/GenBank/DDBJ databases">
        <title>Complete genome sequencing of Faecalibacterium prausnitzii strains isolated from the human gut.</title>
        <authorList>
            <person name="Fitzgerald B.C."/>
            <person name="Shkoporov A.N."/>
            <person name="Ross P.R."/>
            <person name="Hill C."/>
        </authorList>
    </citation>
    <scope>NUCLEOTIDE SEQUENCE [LARGE SCALE GENOMIC DNA]</scope>
    <source>
        <strain evidence="5 6">APC942/8-14-2</strain>
    </source>
</reference>
<dbReference type="GO" id="GO:0045892">
    <property type="term" value="P:negative regulation of DNA-templated transcription"/>
    <property type="evidence" value="ECO:0007669"/>
    <property type="project" value="InterPro"/>
</dbReference>
<dbReference type="RefSeq" id="WP_112115832.1">
    <property type="nucleotide sequence ID" value="NZ_PRKZ01000006.1"/>
</dbReference>
<evidence type="ECO:0000313" key="5">
    <source>
        <dbReference type="EMBL" id="RAW49156.1"/>
    </source>
</evidence>
<keyword evidence="3" id="KW-0238">DNA-binding</keyword>
<sequence length="140" mass="15508">MYGIPEHCQPLSPAEEQVLLAVWACRSPATRRDIGEKLAAKGWAPATVLNFLYRLEKKGWVKSGKDQNRNTYTPTVTRRAYGVAAMRERLDTVFGGDLAEAVRALVSESGCGQSELEQAMAVLAEKHAEAEEYDLYDPYG</sequence>
<evidence type="ECO:0000256" key="2">
    <source>
        <dbReference type="ARBA" id="ARBA00023015"/>
    </source>
</evidence>
<evidence type="ECO:0000256" key="1">
    <source>
        <dbReference type="ARBA" id="ARBA00011046"/>
    </source>
</evidence>
<organism evidence="5 6">
    <name type="scientific">Faecalibacterium prausnitzii</name>
    <dbReference type="NCBI Taxonomy" id="853"/>
    <lineage>
        <taxon>Bacteria</taxon>
        <taxon>Bacillati</taxon>
        <taxon>Bacillota</taxon>
        <taxon>Clostridia</taxon>
        <taxon>Eubacteriales</taxon>
        <taxon>Oscillospiraceae</taxon>
        <taxon>Faecalibacterium</taxon>
    </lineage>
</organism>
<protein>
    <submittedName>
        <fullName evidence="5">CopY family transcriptional regulator</fullName>
    </submittedName>
</protein>
<dbReference type="Proteomes" id="UP000251634">
    <property type="component" value="Unassembled WGS sequence"/>
</dbReference>
<dbReference type="Gene3D" id="1.10.10.10">
    <property type="entry name" value="Winged helix-like DNA-binding domain superfamily/Winged helix DNA-binding domain"/>
    <property type="match status" value="1"/>
</dbReference>
<comment type="similarity">
    <text evidence="1">Belongs to the BlaI transcriptional regulatory family.</text>
</comment>
<dbReference type="Pfam" id="PF03965">
    <property type="entry name" value="Penicillinase_R"/>
    <property type="match status" value="1"/>
</dbReference>
<accession>A0A329TKU3</accession>
<dbReference type="GO" id="GO:0003677">
    <property type="term" value="F:DNA binding"/>
    <property type="evidence" value="ECO:0007669"/>
    <property type="project" value="UniProtKB-KW"/>
</dbReference>
<dbReference type="EMBL" id="PRKZ01000006">
    <property type="protein sequence ID" value="RAW49156.1"/>
    <property type="molecule type" value="Genomic_DNA"/>
</dbReference>
<gene>
    <name evidence="5" type="ORF">C4N25_09285</name>
</gene>
<dbReference type="AlphaFoldDB" id="A0A329TKU3"/>
<dbReference type="SUPFAM" id="SSF46785">
    <property type="entry name" value="Winged helix' DNA-binding domain"/>
    <property type="match status" value="1"/>
</dbReference>
<evidence type="ECO:0000256" key="4">
    <source>
        <dbReference type="ARBA" id="ARBA00023163"/>
    </source>
</evidence>
<dbReference type="InterPro" id="IPR005650">
    <property type="entry name" value="BlaI_family"/>
</dbReference>
<evidence type="ECO:0000256" key="3">
    <source>
        <dbReference type="ARBA" id="ARBA00023125"/>
    </source>
</evidence>